<dbReference type="GO" id="GO:0009898">
    <property type="term" value="C:cytoplasmic side of plasma membrane"/>
    <property type="evidence" value="ECO:0007669"/>
    <property type="project" value="TreeGrafter"/>
</dbReference>
<dbReference type="GO" id="GO:0005524">
    <property type="term" value="F:ATP binding"/>
    <property type="evidence" value="ECO:0007669"/>
    <property type="project" value="TreeGrafter"/>
</dbReference>
<name>A0A7Y4A3X7_9VIBR</name>
<dbReference type="GO" id="GO:0016887">
    <property type="term" value="F:ATP hydrolysis activity"/>
    <property type="evidence" value="ECO:0007669"/>
    <property type="project" value="TreeGrafter"/>
</dbReference>
<dbReference type="InterPro" id="IPR025723">
    <property type="entry name" value="ArsA/GET3_ATPase-like"/>
</dbReference>
<dbReference type="RefSeq" id="WP_171362346.1">
    <property type="nucleotide sequence ID" value="NZ_VTXC01000093.1"/>
</dbReference>
<reference evidence="2 3" key="1">
    <citation type="submission" date="2019-09" db="EMBL/GenBank/DDBJ databases">
        <title>Draft genome sequencing and comparative genomics of hatchery-associated Vibrios.</title>
        <authorList>
            <person name="Kehlet-Delgado H."/>
            <person name="Mueller R.S."/>
        </authorList>
    </citation>
    <scope>NUCLEOTIDE SEQUENCE [LARGE SCALE GENOMIC DNA]</scope>
    <source>
        <strain evidence="2 3">99-46-Y</strain>
    </source>
</reference>
<dbReference type="GO" id="GO:0005829">
    <property type="term" value="C:cytosol"/>
    <property type="evidence" value="ECO:0007669"/>
    <property type="project" value="TreeGrafter"/>
</dbReference>
<evidence type="ECO:0000313" key="3">
    <source>
        <dbReference type="Proteomes" id="UP000565719"/>
    </source>
</evidence>
<protein>
    <submittedName>
        <fullName evidence="2">AAA family ATPase</fullName>
    </submittedName>
</protein>
<dbReference type="Proteomes" id="UP000565719">
    <property type="component" value="Unassembled WGS sequence"/>
</dbReference>
<feature type="domain" description="ArsA/GET3 Anion-transporting ATPase-like" evidence="1">
    <location>
        <begin position="150"/>
        <end position="242"/>
    </location>
</feature>
<dbReference type="AlphaFoldDB" id="A0A7Y4A3X7"/>
<evidence type="ECO:0000259" key="1">
    <source>
        <dbReference type="Pfam" id="PF02374"/>
    </source>
</evidence>
<dbReference type="InterPro" id="IPR050625">
    <property type="entry name" value="ParA/MinD_ATPase"/>
</dbReference>
<accession>A0A7Y4A3X7</accession>
<sequence length="397" mass="44679">MDLNSIFKFNTIADVKNDISDVVVSEDEVFLNSVKELYTIEGFSQPVFLSKSSYHDYLESYSKKIRNIIFDMRNTSDVEKITSEVITVLDVSVSLLIISDVDSILLQNKVCSLGGVYVLWDDNLDNLLYSIRSDHNKASSNIKQTRVAKRILVLGSKGGVGVSLISSLLSYSLSSKAYLKTLLVDYDSTAINSDIYSGIKGFKPGQNSKNVNQIEIDSVVAESYINKVSEKLDYLMLERNSGDFNSHTSALLKISSELSGKYNFIIDSVPANMFGEIYDDGFFERYHHIYIVCEPSIGSLRSCNNLKKKMSKVSYKIIINLIRPLKEYMLSVSQVKDKLKVIDTVDIPYEQGMEKKIIQYGIGYLEKSKIFDSTSLAILELTGKNINNKSKKSIFKI</sequence>
<dbReference type="GO" id="GO:0051782">
    <property type="term" value="P:negative regulation of cell division"/>
    <property type="evidence" value="ECO:0007669"/>
    <property type="project" value="TreeGrafter"/>
</dbReference>
<dbReference type="Pfam" id="PF02374">
    <property type="entry name" value="ArsA_ATPase"/>
    <property type="match status" value="1"/>
</dbReference>
<dbReference type="SUPFAM" id="SSF52540">
    <property type="entry name" value="P-loop containing nucleoside triphosphate hydrolases"/>
    <property type="match status" value="1"/>
</dbReference>
<dbReference type="InterPro" id="IPR027417">
    <property type="entry name" value="P-loop_NTPase"/>
</dbReference>
<dbReference type="Gene3D" id="3.40.50.300">
    <property type="entry name" value="P-loop containing nucleotide triphosphate hydrolases"/>
    <property type="match status" value="1"/>
</dbReference>
<dbReference type="PANTHER" id="PTHR43384:SF10">
    <property type="entry name" value="ATPASE INVOLVED IN CHROMOSOME PARTITIONING, PARA_MIND FAMILY"/>
    <property type="match status" value="1"/>
</dbReference>
<organism evidence="2 3">
    <name type="scientific">Vibrio pectenicida</name>
    <dbReference type="NCBI Taxonomy" id="62763"/>
    <lineage>
        <taxon>Bacteria</taxon>
        <taxon>Pseudomonadati</taxon>
        <taxon>Pseudomonadota</taxon>
        <taxon>Gammaproteobacteria</taxon>
        <taxon>Vibrionales</taxon>
        <taxon>Vibrionaceae</taxon>
        <taxon>Vibrio</taxon>
    </lineage>
</organism>
<gene>
    <name evidence="2" type="ORF">F0225_18955</name>
</gene>
<dbReference type="PANTHER" id="PTHR43384">
    <property type="entry name" value="SEPTUM SITE-DETERMINING PROTEIN MIND HOMOLOG, CHLOROPLASTIC-RELATED"/>
    <property type="match status" value="1"/>
</dbReference>
<dbReference type="EMBL" id="VTXC01000093">
    <property type="protein sequence ID" value="NOH73394.1"/>
    <property type="molecule type" value="Genomic_DNA"/>
</dbReference>
<proteinExistence type="predicted"/>
<evidence type="ECO:0000313" key="2">
    <source>
        <dbReference type="EMBL" id="NOH73394.1"/>
    </source>
</evidence>
<comment type="caution">
    <text evidence="2">The sequence shown here is derived from an EMBL/GenBank/DDBJ whole genome shotgun (WGS) entry which is preliminary data.</text>
</comment>